<name>A0ABT4T6U8_9ACTN</name>
<keyword evidence="1" id="KW-0472">Membrane</keyword>
<feature type="transmembrane region" description="Helical" evidence="1">
    <location>
        <begin position="83"/>
        <end position="103"/>
    </location>
</feature>
<evidence type="ECO:0000256" key="1">
    <source>
        <dbReference type="SAM" id="Phobius"/>
    </source>
</evidence>
<feature type="transmembrane region" description="Helical" evidence="1">
    <location>
        <begin position="192"/>
        <end position="210"/>
    </location>
</feature>
<dbReference type="EMBL" id="JAPNUD010000108">
    <property type="protein sequence ID" value="MDA0644741.1"/>
    <property type="molecule type" value="Genomic_DNA"/>
</dbReference>
<feature type="transmembrane region" description="Helical" evidence="1">
    <location>
        <begin position="265"/>
        <end position="285"/>
    </location>
</feature>
<evidence type="ECO:0000313" key="2">
    <source>
        <dbReference type="EMBL" id="MDA0644741.1"/>
    </source>
</evidence>
<feature type="transmembrane region" description="Helical" evidence="1">
    <location>
        <begin position="352"/>
        <end position="376"/>
    </location>
</feature>
<evidence type="ECO:0000313" key="3">
    <source>
        <dbReference type="Proteomes" id="UP001212498"/>
    </source>
</evidence>
<comment type="caution">
    <text evidence="2">The sequence shown here is derived from an EMBL/GenBank/DDBJ whole genome shotgun (WGS) entry which is preliminary data.</text>
</comment>
<feature type="transmembrane region" description="Helical" evidence="1">
    <location>
        <begin position="57"/>
        <end position="77"/>
    </location>
</feature>
<proteinExistence type="predicted"/>
<keyword evidence="1" id="KW-1133">Transmembrane helix</keyword>
<feature type="transmembrane region" description="Helical" evidence="1">
    <location>
        <begin position="6"/>
        <end position="29"/>
    </location>
</feature>
<feature type="transmembrane region" description="Helical" evidence="1">
    <location>
        <begin position="141"/>
        <end position="160"/>
    </location>
</feature>
<organism evidence="2 3">
    <name type="scientific">Nonomuraea ferruginea</name>
    <dbReference type="NCBI Taxonomy" id="46174"/>
    <lineage>
        <taxon>Bacteria</taxon>
        <taxon>Bacillati</taxon>
        <taxon>Actinomycetota</taxon>
        <taxon>Actinomycetes</taxon>
        <taxon>Streptosporangiales</taxon>
        <taxon>Streptosporangiaceae</taxon>
        <taxon>Nonomuraea</taxon>
    </lineage>
</organism>
<keyword evidence="1" id="KW-0812">Transmembrane</keyword>
<gene>
    <name evidence="2" type="ORF">OUY24_29280</name>
</gene>
<sequence length="385" mass="40996">MTPFIVTALVSVLVSVALITCLMLALPALARPALPFGVRVPADRAGDPAVVGQRRRFARLVIVVGVVAAVMAVPVLLVTGYAAGVTVTVSAVIVADLLLYYLAHRRVSAAKRAGAWSAGRRQGVTVDTTFRTDPVRVPWKHGLPALGVLLITGGIGWSRLGGLPATLPLYLGFAIDPGERVATTPLRVFEPLLYQVAVLVVVVALVVVVLRARPDLDAARPRGSARRYRLYLRGVASMSLLAAACLNLSLLVGALQLWDVVTPDIGWQVAAYVPLVALLAGWVGWEIKAGQAGHRLPGLPGEEDEDSGIEQRDDDRHWFLAGAVYANRRDPALLVHARLGTGSWTLNLGHPIAWLLLGVLAVALLVLGALSLSGVVDLPRRHSLW</sequence>
<dbReference type="Proteomes" id="UP001212498">
    <property type="component" value="Unassembled WGS sequence"/>
</dbReference>
<dbReference type="RefSeq" id="WP_271278611.1">
    <property type="nucleotide sequence ID" value="NZ_BAABFD010000018.1"/>
</dbReference>
<feature type="transmembrane region" description="Helical" evidence="1">
    <location>
        <begin position="230"/>
        <end position="253"/>
    </location>
</feature>
<evidence type="ECO:0008006" key="4">
    <source>
        <dbReference type="Google" id="ProtNLM"/>
    </source>
</evidence>
<keyword evidence="3" id="KW-1185">Reference proteome</keyword>
<reference evidence="2 3" key="1">
    <citation type="submission" date="2022-11" db="EMBL/GenBank/DDBJ databases">
        <title>Nonomuraea corallina sp. nov., a new species of the genus Nonomuraea isolated from sea side sediment in Thai sea.</title>
        <authorList>
            <person name="Ngamcharungchit C."/>
            <person name="Matsumoto A."/>
            <person name="Suriyachadkun C."/>
            <person name="Panbangred W."/>
            <person name="Inahashi Y."/>
            <person name="Intra B."/>
        </authorList>
    </citation>
    <scope>NUCLEOTIDE SEQUENCE [LARGE SCALE GENOMIC DNA]</scope>
    <source>
        <strain evidence="2 3">DSM 43553</strain>
    </source>
</reference>
<protein>
    <recommendedName>
        <fullName evidence="4">DUF5808 domain-containing protein</fullName>
    </recommendedName>
</protein>
<accession>A0ABT4T6U8</accession>